<feature type="region of interest" description="Disordered" evidence="1">
    <location>
        <begin position="128"/>
        <end position="171"/>
    </location>
</feature>
<feature type="compositionally biased region" description="Basic residues" evidence="1">
    <location>
        <begin position="8"/>
        <end position="32"/>
    </location>
</feature>
<protein>
    <submittedName>
        <fullName evidence="2">Uncharacterized protein</fullName>
    </submittedName>
</protein>
<gene>
    <name evidence="2" type="ORF">AVDCRST_MAG04-713</name>
</gene>
<accession>A0A6J4HJW8</accession>
<feature type="compositionally biased region" description="Basic and acidic residues" evidence="1">
    <location>
        <begin position="131"/>
        <end position="141"/>
    </location>
</feature>
<evidence type="ECO:0000313" key="2">
    <source>
        <dbReference type="EMBL" id="CAA9223404.1"/>
    </source>
</evidence>
<feature type="compositionally biased region" description="Low complexity" evidence="1">
    <location>
        <begin position="152"/>
        <end position="161"/>
    </location>
</feature>
<dbReference type="EMBL" id="CADCTL010000054">
    <property type="protein sequence ID" value="CAA9223404.1"/>
    <property type="molecule type" value="Genomic_DNA"/>
</dbReference>
<feature type="region of interest" description="Disordered" evidence="1">
    <location>
        <begin position="1"/>
        <end position="108"/>
    </location>
</feature>
<reference evidence="2" key="1">
    <citation type="submission" date="2020-02" db="EMBL/GenBank/DDBJ databases">
        <authorList>
            <person name="Meier V. D."/>
        </authorList>
    </citation>
    <scope>NUCLEOTIDE SEQUENCE</scope>
    <source>
        <strain evidence="2">AVDCRST_MAG04</strain>
    </source>
</reference>
<name>A0A6J4HJW8_9PROT</name>
<feature type="non-terminal residue" evidence="2">
    <location>
        <position position="1"/>
    </location>
</feature>
<evidence type="ECO:0000256" key="1">
    <source>
        <dbReference type="SAM" id="MobiDB-lite"/>
    </source>
</evidence>
<proteinExistence type="predicted"/>
<sequence length="171" mass="18634">ERPGARGRAARRGRARRGVGHPGVHRPRRRAHAAGDRLPSAHALRLRRHPVLERGTRGPAVLLDRAGRPRPRRARGLPRPPDRAGGRSAASGQDLVGARDGPRDRRVRGVPGLVRLAFPRHHVGLRLGRHRLPDRDPERARPGRRRADRAVRAGADAAAGRCRLEGPSGGV</sequence>
<organism evidence="2">
    <name type="scientific">uncultured Acetobacteraceae bacterium</name>
    <dbReference type="NCBI Taxonomy" id="169975"/>
    <lineage>
        <taxon>Bacteria</taxon>
        <taxon>Pseudomonadati</taxon>
        <taxon>Pseudomonadota</taxon>
        <taxon>Alphaproteobacteria</taxon>
        <taxon>Acetobacterales</taxon>
        <taxon>Acetobacteraceae</taxon>
        <taxon>environmental samples</taxon>
    </lineage>
</organism>
<dbReference type="AlphaFoldDB" id="A0A6J4HJW8"/>
<feature type="non-terminal residue" evidence="2">
    <location>
        <position position="171"/>
    </location>
</feature>